<gene>
    <name evidence="1" type="ORF">DEO72_LG3g1479</name>
</gene>
<keyword evidence="2" id="KW-1185">Reference proteome</keyword>
<organism evidence="1 2">
    <name type="scientific">Vigna unguiculata</name>
    <name type="common">Cowpea</name>
    <dbReference type="NCBI Taxonomy" id="3917"/>
    <lineage>
        <taxon>Eukaryota</taxon>
        <taxon>Viridiplantae</taxon>
        <taxon>Streptophyta</taxon>
        <taxon>Embryophyta</taxon>
        <taxon>Tracheophyta</taxon>
        <taxon>Spermatophyta</taxon>
        <taxon>Magnoliopsida</taxon>
        <taxon>eudicotyledons</taxon>
        <taxon>Gunneridae</taxon>
        <taxon>Pentapetalae</taxon>
        <taxon>rosids</taxon>
        <taxon>fabids</taxon>
        <taxon>Fabales</taxon>
        <taxon>Fabaceae</taxon>
        <taxon>Papilionoideae</taxon>
        <taxon>50 kb inversion clade</taxon>
        <taxon>NPAAA clade</taxon>
        <taxon>indigoferoid/millettioid clade</taxon>
        <taxon>Phaseoleae</taxon>
        <taxon>Vigna</taxon>
    </lineage>
</organism>
<dbReference type="Proteomes" id="UP000501690">
    <property type="component" value="Linkage Group LG3"/>
</dbReference>
<dbReference type="EMBL" id="CP039347">
    <property type="protein sequence ID" value="QCD86948.1"/>
    <property type="molecule type" value="Genomic_DNA"/>
</dbReference>
<name>A0A4D6LEK5_VIGUN</name>
<accession>A0A4D6LEK5</accession>
<dbReference type="AlphaFoldDB" id="A0A4D6LEK5"/>
<proteinExistence type="predicted"/>
<evidence type="ECO:0000313" key="1">
    <source>
        <dbReference type="EMBL" id="QCD86948.1"/>
    </source>
</evidence>
<evidence type="ECO:0000313" key="2">
    <source>
        <dbReference type="Proteomes" id="UP000501690"/>
    </source>
</evidence>
<reference evidence="1 2" key="1">
    <citation type="submission" date="2019-04" db="EMBL/GenBank/DDBJ databases">
        <title>An improved genome assembly and genetic linkage map for asparagus bean, Vigna unguiculata ssp. sesquipedialis.</title>
        <authorList>
            <person name="Xia Q."/>
            <person name="Zhang R."/>
            <person name="Dong Y."/>
        </authorList>
    </citation>
    <scope>NUCLEOTIDE SEQUENCE [LARGE SCALE GENOMIC DNA]</scope>
    <source>
        <tissue evidence="1">Leaf</tissue>
    </source>
</reference>
<sequence>MDSWLLSDDERDLGVSQTGLWGSMVCCWKWLKGFCIDFMVRFGYSDEERLKKLQELRAELESELAYYKEGRAPGASVAFVMFRDVYTTNKDVQDFQNEKRMRIGKFFSVMELRLRRNQWKVKRTRSFCLSNYWKLSCSQTNI</sequence>
<protein>
    <submittedName>
        <fullName evidence="1">Uncharacterized protein</fullName>
    </submittedName>
</protein>